<evidence type="ECO:0000256" key="1">
    <source>
        <dbReference type="SAM" id="MobiDB-lite"/>
    </source>
</evidence>
<evidence type="ECO:0000313" key="2">
    <source>
        <dbReference type="EMBL" id="CAG6391584.1"/>
    </source>
</evidence>
<evidence type="ECO:0000313" key="3">
    <source>
        <dbReference type="Proteomes" id="UP001152519"/>
    </source>
</evidence>
<protein>
    <submittedName>
        <fullName evidence="2">Uncharacterized protein</fullName>
    </submittedName>
</protein>
<dbReference type="AlphaFoldDB" id="A0A9W4DJZ4"/>
<organism evidence="2 3">
    <name type="scientific">Actinacidiphila cocklensis</name>
    <dbReference type="NCBI Taxonomy" id="887465"/>
    <lineage>
        <taxon>Bacteria</taxon>
        <taxon>Bacillati</taxon>
        <taxon>Actinomycetota</taxon>
        <taxon>Actinomycetes</taxon>
        <taxon>Kitasatosporales</taxon>
        <taxon>Streptomycetaceae</taxon>
        <taxon>Actinacidiphila</taxon>
    </lineage>
</organism>
<comment type="caution">
    <text evidence="2">The sequence shown here is derived from an EMBL/GenBank/DDBJ whole genome shotgun (WGS) entry which is preliminary data.</text>
</comment>
<accession>A0A9W4DJZ4</accession>
<keyword evidence="3" id="KW-1185">Reference proteome</keyword>
<reference evidence="2" key="1">
    <citation type="submission" date="2021-05" db="EMBL/GenBank/DDBJ databases">
        <authorList>
            <person name="Arsene-Ploetze F."/>
        </authorList>
    </citation>
    <scope>NUCLEOTIDE SEQUENCE</scope>
    <source>
        <strain evidence="2">DSM 42138</strain>
    </source>
</reference>
<name>A0A9W4DJZ4_9ACTN</name>
<proteinExistence type="predicted"/>
<feature type="region of interest" description="Disordered" evidence="1">
    <location>
        <begin position="1"/>
        <end position="36"/>
    </location>
</feature>
<dbReference type="Proteomes" id="UP001152519">
    <property type="component" value="Unassembled WGS sequence"/>
</dbReference>
<gene>
    <name evidence="2" type="ORF">SCOCK_120220</name>
</gene>
<sequence>MGHIPQRWAGGGLHGRRDTPGPSGDPSGFSEEPLSGRRIAALASRRAWRCGIRGPRPRASAPRWWHRGHR</sequence>
<dbReference type="EMBL" id="CAJSLV010000024">
    <property type="protein sequence ID" value="CAG6391584.1"/>
    <property type="molecule type" value="Genomic_DNA"/>
</dbReference>